<evidence type="ECO:0000256" key="2">
    <source>
        <dbReference type="ARBA" id="ARBA00022597"/>
    </source>
</evidence>
<keyword evidence="6" id="KW-0479">Metal-binding</keyword>
<dbReference type="PIRSF" id="PIRSF000699">
    <property type="entry name" value="PTS_IILac_III"/>
    <property type="match status" value="1"/>
</dbReference>
<keyword evidence="6" id="KW-0460">Magnesium</keyword>
<evidence type="ECO:0000256" key="5">
    <source>
        <dbReference type="PIRSR" id="PIRSR000699-1"/>
    </source>
</evidence>
<dbReference type="GO" id="GO:0009401">
    <property type="term" value="P:phosphoenolpyruvate-dependent sugar phosphotransferase system"/>
    <property type="evidence" value="ECO:0007669"/>
    <property type="project" value="UniProtKB-KW"/>
</dbReference>
<keyword evidence="8" id="KW-0175">Coiled coil</keyword>
<evidence type="ECO:0000256" key="4">
    <source>
        <dbReference type="ARBA" id="ARBA00022683"/>
    </source>
</evidence>
<dbReference type="PROSITE" id="PS51095">
    <property type="entry name" value="PTS_EIIA_TYPE_3"/>
    <property type="match status" value="1"/>
</dbReference>
<evidence type="ECO:0000256" key="6">
    <source>
        <dbReference type="PIRSR" id="PIRSR000699-2"/>
    </source>
</evidence>
<evidence type="ECO:0000313" key="10">
    <source>
        <dbReference type="Proteomes" id="UP000321892"/>
    </source>
</evidence>
<keyword evidence="4" id="KW-0598">Phosphotransferase system</keyword>
<dbReference type="InterPro" id="IPR003188">
    <property type="entry name" value="PTS_IIA_lac/cel"/>
</dbReference>
<dbReference type="GO" id="GO:0016740">
    <property type="term" value="F:transferase activity"/>
    <property type="evidence" value="ECO:0007669"/>
    <property type="project" value="UniProtKB-KW"/>
</dbReference>
<evidence type="ECO:0000256" key="1">
    <source>
        <dbReference type="ARBA" id="ARBA00022448"/>
    </source>
</evidence>
<dbReference type="Gene3D" id="1.20.58.80">
    <property type="entry name" value="Phosphotransferase system, lactose/cellobiose-type IIA subunit"/>
    <property type="match status" value="1"/>
</dbReference>
<organism evidence="9 10">
    <name type="scientific">Leptotrichia hofstadii</name>
    <dbReference type="NCBI Taxonomy" id="157688"/>
    <lineage>
        <taxon>Bacteria</taxon>
        <taxon>Fusobacteriati</taxon>
        <taxon>Fusobacteriota</taxon>
        <taxon>Fusobacteriia</taxon>
        <taxon>Fusobacteriales</taxon>
        <taxon>Leptotrichiaceae</taxon>
        <taxon>Leptotrichia</taxon>
    </lineage>
</organism>
<name>A0A510JGT3_9FUSO</name>
<feature type="modified residue" description="Phosphohistidine; by HPr" evidence="7">
    <location>
        <position position="78"/>
    </location>
</feature>
<comment type="cofactor">
    <cofactor evidence="6">
        <name>Mg(2+)</name>
        <dbReference type="ChEBI" id="CHEBI:18420"/>
    </cofactor>
    <text evidence="6">Binds 1 Mg(2+) ion per trimer.</text>
</comment>
<dbReference type="OrthoDB" id="350602at2"/>
<keyword evidence="3 9" id="KW-0808">Transferase</keyword>
<dbReference type="Pfam" id="PF02255">
    <property type="entry name" value="PTS_IIA"/>
    <property type="match status" value="1"/>
</dbReference>
<proteinExistence type="predicted"/>
<reference evidence="9 10" key="1">
    <citation type="submission" date="2019-07" db="EMBL/GenBank/DDBJ databases">
        <title>Complete Genome Sequence of Leptotrichia hofstadii Strain JCM16775.</title>
        <authorList>
            <person name="Watanabe S."/>
            <person name="Cui L."/>
        </authorList>
    </citation>
    <scope>NUCLEOTIDE SEQUENCE [LARGE SCALE GENOMIC DNA]</scope>
    <source>
        <strain evidence="9 10">JCM16775</strain>
    </source>
</reference>
<keyword evidence="2" id="KW-0762">Sugar transport</keyword>
<evidence type="ECO:0000256" key="3">
    <source>
        <dbReference type="ARBA" id="ARBA00022679"/>
    </source>
</evidence>
<dbReference type="SUPFAM" id="SSF46973">
    <property type="entry name" value="Enzyme IIa from lactose specific PTS, IIa-lac"/>
    <property type="match status" value="1"/>
</dbReference>
<dbReference type="RefSeq" id="WP_026746410.1">
    <property type="nucleotide sequence ID" value="NZ_AP019823.1"/>
</dbReference>
<evidence type="ECO:0000256" key="7">
    <source>
        <dbReference type="PROSITE-ProRule" id="PRU00418"/>
    </source>
</evidence>
<dbReference type="PANTHER" id="PTHR34382">
    <property type="entry name" value="PTS SYSTEM N,N'-DIACETYLCHITOBIOSE-SPECIFIC EIIA COMPONENT"/>
    <property type="match status" value="1"/>
</dbReference>
<evidence type="ECO:0000313" key="9">
    <source>
        <dbReference type="EMBL" id="BBM38467.1"/>
    </source>
</evidence>
<feature type="binding site" evidence="6">
    <location>
        <position position="81"/>
    </location>
    <ligand>
        <name>Mg(2+)</name>
        <dbReference type="ChEBI" id="CHEBI:18420"/>
        <note>ligand shared between all trimeric partners</note>
    </ligand>
</feature>
<sequence length="111" mass="12407">MDKEQMELVVFEIVNSAGMAKGMAYEALSEAEKGNFEKAENLLKEADEALLSAHNVQTEIIQAEVNGKGITPSVLFVHSQDHLMTAIEAKTLIEGMIKMYRRIDKLEKLQI</sequence>
<dbReference type="EMBL" id="AP019823">
    <property type="protein sequence ID" value="BBM38467.1"/>
    <property type="molecule type" value="Genomic_DNA"/>
</dbReference>
<feature type="coiled-coil region" evidence="8">
    <location>
        <begin position="29"/>
        <end position="59"/>
    </location>
</feature>
<dbReference type="AlphaFoldDB" id="A0A510JGT3"/>
<accession>A0A510JGT3</accession>
<dbReference type="PANTHER" id="PTHR34382:SF7">
    <property type="entry name" value="PTS SYSTEM N,N'-DIACETYLCHITOBIOSE-SPECIFIC EIIA COMPONENT"/>
    <property type="match status" value="1"/>
</dbReference>
<feature type="active site" description="Tele-phosphohistidine intermediate" evidence="5">
    <location>
        <position position="78"/>
    </location>
</feature>
<dbReference type="GO" id="GO:0046872">
    <property type="term" value="F:metal ion binding"/>
    <property type="evidence" value="ECO:0007669"/>
    <property type="project" value="UniProtKB-KW"/>
</dbReference>
<dbReference type="KEGG" id="lhf:JCM16775_1176"/>
<dbReference type="Proteomes" id="UP000321892">
    <property type="component" value="Chromosome"/>
</dbReference>
<dbReference type="CDD" id="cd00215">
    <property type="entry name" value="PTS_IIA_lac"/>
    <property type="match status" value="1"/>
</dbReference>
<keyword evidence="10" id="KW-1185">Reference proteome</keyword>
<keyword evidence="1" id="KW-0813">Transport</keyword>
<gene>
    <name evidence="9" type="ORF">JCM16775_1176</name>
</gene>
<evidence type="ECO:0000256" key="8">
    <source>
        <dbReference type="SAM" id="Coils"/>
    </source>
</evidence>
<dbReference type="InterPro" id="IPR036542">
    <property type="entry name" value="PTS_IIA_lac/cel_sf"/>
</dbReference>
<protein>
    <submittedName>
        <fullName evidence="9">Putative lactose-specific phosphotransferase enzyme IIA component</fullName>
    </submittedName>
</protein>